<feature type="domain" description="N-acetyltransferase" evidence="3">
    <location>
        <begin position="1"/>
        <end position="157"/>
    </location>
</feature>
<dbReference type="InterPro" id="IPR000182">
    <property type="entry name" value="GNAT_dom"/>
</dbReference>
<evidence type="ECO:0000259" key="3">
    <source>
        <dbReference type="PROSITE" id="PS51186"/>
    </source>
</evidence>
<name>A0A5E7W6G4_PSEFL</name>
<dbReference type="Gene3D" id="3.40.630.30">
    <property type="match status" value="1"/>
</dbReference>
<evidence type="ECO:0000256" key="2">
    <source>
        <dbReference type="ARBA" id="ARBA00023315"/>
    </source>
</evidence>
<organism evidence="4 5">
    <name type="scientific">Pseudomonas fluorescens</name>
    <dbReference type="NCBI Taxonomy" id="294"/>
    <lineage>
        <taxon>Bacteria</taxon>
        <taxon>Pseudomonadati</taxon>
        <taxon>Pseudomonadota</taxon>
        <taxon>Gammaproteobacteria</taxon>
        <taxon>Pseudomonadales</taxon>
        <taxon>Pseudomonadaceae</taxon>
        <taxon>Pseudomonas</taxon>
    </lineage>
</organism>
<dbReference type="PANTHER" id="PTHR43877:SF2">
    <property type="entry name" value="AMINOALKYLPHOSPHONATE N-ACETYLTRANSFERASE-RELATED"/>
    <property type="match status" value="1"/>
</dbReference>
<dbReference type="PROSITE" id="PS51186">
    <property type="entry name" value="GNAT"/>
    <property type="match status" value="1"/>
</dbReference>
<dbReference type="AlphaFoldDB" id="A0A5E7W6G4"/>
<dbReference type="RefSeq" id="WP_191623534.1">
    <property type="nucleotide sequence ID" value="NZ_CABVJH010000003.1"/>
</dbReference>
<dbReference type="Proteomes" id="UP000325645">
    <property type="component" value="Unassembled WGS sequence"/>
</dbReference>
<dbReference type="InterPro" id="IPR016181">
    <property type="entry name" value="Acyl_CoA_acyltransferase"/>
</dbReference>
<dbReference type="PANTHER" id="PTHR43877">
    <property type="entry name" value="AMINOALKYLPHOSPHONATE N-ACETYLTRANSFERASE-RELATED-RELATED"/>
    <property type="match status" value="1"/>
</dbReference>
<keyword evidence="2" id="KW-0012">Acyltransferase</keyword>
<dbReference type="SUPFAM" id="SSF55729">
    <property type="entry name" value="Acyl-CoA N-acyltransferases (Nat)"/>
    <property type="match status" value="1"/>
</dbReference>
<dbReference type="Pfam" id="PF00583">
    <property type="entry name" value="Acetyltransf_1"/>
    <property type="match status" value="1"/>
</dbReference>
<proteinExistence type="predicted"/>
<reference evidence="4 5" key="1">
    <citation type="submission" date="2019-09" db="EMBL/GenBank/DDBJ databases">
        <authorList>
            <person name="Chandra G."/>
            <person name="Truman W A."/>
        </authorList>
    </citation>
    <scope>NUCLEOTIDE SEQUENCE [LARGE SCALE GENOMIC DNA]</scope>
    <source>
        <strain evidence="4">PS943</strain>
    </source>
</reference>
<gene>
    <name evidence="4" type="ORF">PS943_01896</name>
</gene>
<evidence type="ECO:0000313" key="5">
    <source>
        <dbReference type="Proteomes" id="UP000325645"/>
    </source>
</evidence>
<dbReference type="InterPro" id="IPR050832">
    <property type="entry name" value="Bact_Acetyltransf"/>
</dbReference>
<accession>A0A5E7W6G4</accession>
<evidence type="ECO:0000313" key="4">
    <source>
        <dbReference type="EMBL" id="VVQ30553.1"/>
    </source>
</evidence>
<dbReference type="GO" id="GO:0016747">
    <property type="term" value="F:acyltransferase activity, transferring groups other than amino-acyl groups"/>
    <property type="evidence" value="ECO:0007669"/>
    <property type="project" value="InterPro"/>
</dbReference>
<protein>
    <recommendedName>
        <fullName evidence="3">N-acetyltransferase domain-containing protein</fullName>
    </recommendedName>
</protein>
<sequence length="161" mass="17989">MDIRLTEAKDWMFLKEVRLAALLDTPTAFGVSYQTAAQYSDEQWKERASSATGAEFWLAIKDDKPVGMIGAGVSQANRYNLIGMWVEPAARGSGVAAQLVEAVKSRAIGKGHDRVFLDVSPDNARASNFYLKQGFSFIDEWEPLVSHPHIRVQTMLWTVRN</sequence>
<dbReference type="EMBL" id="CABVJH010000003">
    <property type="protein sequence ID" value="VVQ30553.1"/>
    <property type="molecule type" value="Genomic_DNA"/>
</dbReference>
<keyword evidence="1" id="KW-0808">Transferase</keyword>
<evidence type="ECO:0000256" key="1">
    <source>
        <dbReference type="ARBA" id="ARBA00022679"/>
    </source>
</evidence>
<dbReference type="CDD" id="cd04301">
    <property type="entry name" value="NAT_SF"/>
    <property type="match status" value="1"/>
</dbReference>